<dbReference type="EMBL" id="JAAVJI010000003">
    <property type="protein sequence ID" value="NJP00586.1"/>
    <property type="molecule type" value="Genomic_DNA"/>
</dbReference>
<organism evidence="2 3">
    <name type="scientific">Pseudomonas quercus</name>
    <dbReference type="NCBI Taxonomy" id="2722792"/>
    <lineage>
        <taxon>Bacteria</taxon>
        <taxon>Pseudomonadati</taxon>
        <taxon>Pseudomonadota</taxon>
        <taxon>Gammaproteobacteria</taxon>
        <taxon>Pseudomonadales</taxon>
        <taxon>Pseudomonadaceae</taxon>
        <taxon>Pseudomonas</taxon>
    </lineage>
</organism>
<evidence type="ECO:0000313" key="2">
    <source>
        <dbReference type="EMBL" id="NJP00586.1"/>
    </source>
</evidence>
<protein>
    <submittedName>
        <fullName evidence="2">Uncharacterized protein</fullName>
    </submittedName>
</protein>
<keyword evidence="1" id="KW-0732">Signal</keyword>
<feature type="signal peptide" evidence="1">
    <location>
        <begin position="1"/>
        <end position="19"/>
    </location>
</feature>
<proteinExistence type="predicted"/>
<accession>A0ABX0YB59</accession>
<evidence type="ECO:0000313" key="3">
    <source>
        <dbReference type="Proteomes" id="UP000746535"/>
    </source>
</evidence>
<comment type="caution">
    <text evidence="2">The sequence shown here is derived from an EMBL/GenBank/DDBJ whole genome shotgun (WGS) entry which is preliminary data.</text>
</comment>
<keyword evidence="3" id="KW-1185">Reference proteome</keyword>
<gene>
    <name evidence="2" type="ORF">HBH25_06895</name>
</gene>
<dbReference type="Proteomes" id="UP000746535">
    <property type="component" value="Unassembled WGS sequence"/>
</dbReference>
<name>A0ABX0YB59_9PSED</name>
<evidence type="ECO:0000256" key="1">
    <source>
        <dbReference type="SAM" id="SignalP"/>
    </source>
</evidence>
<reference evidence="2 3" key="1">
    <citation type="submission" date="2020-03" db="EMBL/GenBank/DDBJ databases">
        <authorList>
            <person name="Wang L."/>
            <person name="He N."/>
            <person name="Li Y."/>
            <person name="Fang Y."/>
            <person name="Zhang F."/>
        </authorList>
    </citation>
    <scope>NUCLEOTIDE SEQUENCE [LARGE SCALE GENOMIC DNA]</scope>
    <source>
        <strain evidence="3">hsmgli-8</strain>
    </source>
</reference>
<dbReference type="RefSeq" id="WP_168082857.1">
    <property type="nucleotide sequence ID" value="NZ_JAAVJI010000003.1"/>
</dbReference>
<feature type="chain" id="PRO_5045892922" evidence="1">
    <location>
        <begin position="20"/>
        <end position="58"/>
    </location>
</feature>
<sequence>MKHLFLAAALSLVTVSAFALPVTDQAVATQAKPTAALSIQHTYSIAQDGADRSLCATA</sequence>